<comment type="caution">
    <text evidence="1">The sequence shown here is derived from an EMBL/GenBank/DDBJ whole genome shotgun (WGS) entry which is preliminary data.</text>
</comment>
<dbReference type="AlphaFoldDB" id="A0A6I5RVN0"/>
<dbReference type="EMBL" id="JAAHBT010000448">
    <property type="protein sequence ID" value="NES12083.1"/>
    <property type="molecule type" value="Genomic_DNA"/>
</dbReference>
<sequence length="129" mass="13802">MSYTISCDAAVSFGTTWTDSRNDSVIGGHDSSFDDYVYGLGFQGTNKIGKYILMIDPSTSGDGNKVNVIYRPKAGGEWMNGNEFMGTKTIHAYATPGSLTPGSYTSIAGKLIVETYIAATETLDMSKTV</sequence>
<organism evidence="1 2">
    <name type="scientific">Pseudomonas laurentiana</name>
    <dbReference type="NCBI Taxonomy" id="2364649"/>
    <lineage>
        <taxon>Bacteria</taxon>
        <taxon>Pseudomonadati</taxon>
        <taxon>Pseudomonadota</taxon>
        <taxon>Gammaproteobacteria</taxon>
        <taxon>Pseudomonadales</taxon>
        <taxon>Pseudomonadaceae</taxon>
        <taxon>Pseudomonas</taxon>
    </lineage>
</organism>
<proteinExistence type="predicted"/>
<feature type="non-terminal residue" evidence="1">
    <location>
        <position position="129"/>
    </location>
</feature>
<dbReference type="Proteomes" id="UP000471751">
    <property type="component" value="Unassembled WGS sequence"/>
</dbReference>
<evidence type="ECO:0000313" key="2">
    <source>
        <dbReference type="Proteomes" id="UP000471751"/>
    </source>
</evidence>
<protein>
    <submittedName>
        <fullName evidence="1">Uncharacterized protein</fullName>
    </submittedName>
</protein>
<accession>A0A6I5RVN0</accession>
<gene>
    <name evidence="1" type="ORF">G3O07_23955</name>
</gene>
<keyword evidence="2" id="KW-1185">Reference proteome</keyword>
<evidence type="ECO:0000313" key="1">
    <source>
        <dbReference type="EMBL" id="NES12083.1"/>
    </source>
</evidence>
<reference evidence="1 2" key="1">
    <citation type="submission" date="2020-02" db="EMBL/GenBank/DDBJ databases">
        <title>Broccoli isolated Pseudomonas sp.</title>
        <authorList>
            <person name="Fujikawa T."/>
            <person name="Sawada H."/>
        </authorList>
    </citation>
    <scope>NUCLEOTIDE SEQUENCE [LARGE SCALE GENOMIC DNA]</scope>
    <source>
        <strain evidence="1 2">JCM 32154</strain>
    </source>
</reference>
<name>A0A6I5RVN0_9PSED</name>